<evidence type="ECO:0000313" key="2">
    <source>
        <dbReference type="Proteomes" id="UP001295423"/>
    </source>
</evidence>
<protein>
    <submittedName>
        <fullName evidence="1">Uncharacterized protein</fullName>
    </submittedName>
</protein>
<dbReference type="Proteomes" id="UP001295423">
    <property type="component" value="Unassembled WGS sequence"/>
</dbReference>
<proteinExistence type="predicted"/>
<evidence type="ECO:0000313" key="1">
    <source>
        <dbReference type="EMBL" id="CAJ1953914.1"/>
    </source>
</evidence>
<dbReference type="EMBL" id="CAKOGP040001847">
    <property type="protein sequence ID" value="CAJ1953914.1"/>
    <property type="molecule type" value="Genomic_DNA"/>
</dbReference>
<accession>A0AAD2JIM1</accession>
<comment type="caution">
    <text evidence="1">The sequence shown here is derived from an EMBL/GenBank/DDBJ whole genome shotgun (WGS) entry which is preliminary data.</text>
</comment>
<sequence>MPVSTRASLTWLSRKAIGHNKLVFCLRHSQSGFRFSSSDNPLTQIESAIDSLNDFSARLLSLSELVDKKHVWINETTGLVENTALTLPQVVLHSRDSNLKEFQKGSEARALVMETALATNRELRSLAVAYESLSKDMEAATQICRETPCGGASWKLDLEELQKNPTRTVSETTGNEHVSLDGMDSPCGQLQKASMEFLKTSHTTKPQVTMASRALLILQLAMDMNKPLRHVREHGTKEDNQRIRYTFESQVVPTLWLRSEEEYQQLLEIEKELGSTSKSK</sequence>
<reference evidence="1" key="1">
    <citation type="submission" date="2023-08" db="EMBL/GenBank/DDBJ databases">
        <authorList>
            <person name="Audoor S."/>
            <person name="Bilcke G."/>
        </authorList>
    </citation>
    <scope>NUCLEOTIDE SEQUENCE</scope>
</reference>
<organism evidence="1 2">
    <name type="scientific">Cylindrotheca closterium</name>
    <dbReference type="NCBI Taxonomy" id="2856"/>
    <lineage>
        <taxon>Eukaryota</taxon>
        <taxon>Sar</taxon>
        <taxon>Stramenopiles</taxon>
        <taxon>Ochrophyta</taxon>
        <taxon>Bacillariophyta</taxon>
        <taxon>Bacillariophyceae</taxon>
        <taxon>Bacillariophycidae</taxon>
        <taxon>Bacillariales</taxon>
        <taxon>Bacillariaceae</taxon>
        <taxon>Cylindrotheca</taxon>
    </lineage>
</organism>
<dbReference type="AlphaFoldDB" id="A0AAD2JIM1"/>
<keyword evidence="2" id="KW-1185">Reference proteome</keyword>
<gene>
    <name evidence="1" type="ORF">CYCCA115_LOCUS14512</name>
</gene>
<name>A0AAD2JIM1_9STRA</name>